<reference evidence="1 2" key="1">
    <citation type="submission" date="2023-04" db="EMBL/GenBank/DDBJ databases">
        <title>The genome sequence of Polyangium sorediatum DSM14670.</title>
        <authorList>
            <person name="Zhang X."/>
        </authorList>
    </citation>
    <scope>NUCLEOTIDE SEQUENCE [LARGE SCALE GENOMIC DNA]</scope>
    <source>
        <strain evidence="1 2">DSM 14670</strain>
    </source>
</reference>
<sequence>MPLRPTNYAWSFPHLVWFGPADMAPTCPGNLLHQFTRYRNLIVPAASCDACTCSSSTGSCAPPSTFVAHAAVCDLVSGAAETPFTPPDVWDGACTAENAVPASLDCGGVPCVQSLTVGKLGKTDGGCAPSAPSTLPLPEPHWGEAAVACEGLEDTGLAACADDEMCVPLADAGYQSCVFLEGDSTTCPTEGYTERHVYYRTFTNTRTCTACSCGDVEGSACTAAVTAYKDDACGAFLLGTSVSSDKGACIDMSPAGQPLGSKRVTDLLYTSGTCAPSGGELEGVAEPSEPITFCCVP</sequence>
<accession>A0ABT6NTI3</accession>
<dbReference type="Proteomes" id="UP001160301">
    <property type="component" value="Unassembled WGS sequence"/>
</dbReference>
<proteinExistence type="predicted"/>
<gene>
    <name evidence="1" type="ORF">QHF89_19135</name>
</gene>
<keyword evidence="2" id="KW-1185">Reference proteome</keyword>
<name>A0ABT6NTI3_9BACT</name>
<evidence type="ECO:0000313" key="1">
    <source>
        <dbReference type="EMBL" id="MDI1431617.1"/>
    </source>
</evidence>
<evidence type="ECO:0000313" key="2">
    <source>
        <dbReference type="Proteomes" id="UP001160301"/>
    </source>
</evidence>
<evidence type="ECO:0008006" key="3">
    <source>
        <dbReference type="Google" id="ProtNLM"/>
    </source>
</evidence>
<comment type="caution">
    <text evidence="1">The sequence shown here is derived from an EMBL/GenBank/DDBJ whole genome shotgun (WGS) entry which is preliminary data.</text>
</comment>
<organism evidence="1 2">
    <name type="scientific">Polyangium sorediatum</name>
    <dbReference type="NCBI Taxonomy" id="889274"/>
    <lineage>
        <taxon>Bacteria</taxon>
        <taxon>Pseudomonadati</taxon>
        <taxon>Myxococcota</taxon>
        <taxon>Polyangia</taxon>
        <taxon>Polyangiales</taxon>
        <taxon>Polyangiaceae</taxon>
        <taxon>Polyangium</taxon>
    </lineage>
</organism>
<protein>
    <recommendedName>
        <fullName evidence="3">Lipoprotein</fullName>
    </recommendedName>
</protein>
<dbReference type="RefSeq" id="WP_136969026.1">
    <property type="nucleotide sequence ID" value="NZ_JARZHI010000015.1"/>
</dbReference>
<dbReference type="EMBL" id="JARZHI010000015">
    <property type="protein sequence ID" value="MDI1431617.1"/>
    <property type="molecule type" value="Genomic_DNA"/>
</dbReference>